<feature type="region of interest" description="Disordered" evidence="1">
    <location>
        <begin position="127"/>
        <end position="146"/>
    </location>
</feature>
<keyword evidence="4" id="KW-1185">Reference proteome</keyword>
<accession>A0ABT1RZ63</accession>
<feature type="region of interest" description="Disordered" evidence="1">
    <location>
        <begin position="171"/>
        <end position="190"/>
    </location>
</feature>
<reference evidence="3 4" key="1">
    <citation type="submission" date="2022-06" db="EMBL/GenBank/DDBJ databases">
        <title>Isolation of gut microbiota from human fecal samples.</title>
        <authorList>
            <person name="Pamer E.G."/>
            <person name="Barat B."/>
            <person name="Waligurski E."/>
            <person name="Medina S."/>
            <person name="Paddock L."/>
            <person name="Mostad J."/>
        </authorList>
    </citation>
    <scope>NUCLEOTIDE SEQUENCE [LARGE SCALE GENOMIC DNA]</scope>
    <source>
        <strain evidence="3 4">DFI.9.73</strain>
    </source>
</reference>
<evidence type="ECO:0000313" key="4">
    <source>
        <dbReference type="Proteomes" id="UP001524473"/>
    </source>
</evidence>
<feature type="region of interest" description="Disordered" evidence="1">
    <location>
        <begin position="200"/>
        <end position="290"/>
    </location>
</feature>
<organism evidence="3 4">
    <name type="scientific">Neglectibacter timonensis</name>
    <dbReference type="NCBI Taxonomy" id="1776382"/>
    <lineage>
        <taxon>Bacteria</taxon>
        <taxon>Bacillati</taxon>
        <taxon>Bacillota</taxon>
        <taxon>Clostridia</taxon>
        <taxon>Eubacteriales</taxon>
        <taxon>Oscillospiraceae</taxon>
        <taxon>Neglectibacter</taxon>
    </lineage>
</organism>
<feature type="transmembrane region" description="Helical" evidence="2">
    <location>
        <begin position="76"/>
        <end position="97"/>
    </location>
</feature>
<comment type="caution">
    <text evidence="3">The sequence shown here is derived from an EMBL/GenBank/DDBJ whole genome shotgun (WGS) entry which is preliminary data.</text>
</comment>
<evidence type="ECO:0000256" key="2">
    <source>
        <dbReference type="SAM" id="Phobius"/>
    </source>
</evidence>
<evidence type="ECO:0008006" key="5">
    <source>
        <dbReference type="Google" id="ProtNLM"/>
    </source>
</evidence>
<sequence>MQYFGVPICPYCKKRVNLIRTWSLKRQGEYKCPRCGGISNIYLSPLIYVFAVIAIFAGGAIYFFHKFILDDVSLSTVLQVIIPFIVFFLLSLFQVYLAKPVIKRVSREELEAKKRGARRGMENRRMPVTDSKNVKPDYRLSDHGEFNPRMDYVTGPIQQPDEDDVKIHVGAVRREPVSKEDLSRTSVVKLSPEQAALPEEEVPVRLAADEISPRRVAPQREAPANRARRTGDSVPASRGNTPPAQPRRGDTAPDIRHDVPVQRRAESSVRRPEAGSGAVRPAEPVPSARVVSSVEIPSVSDDFFAKYEDPAYVEQRLRELKEKKN</sequence>
<evidence type="ECO:0000313" key="3">
    <source>
        <dbReference type="EMBL" id="MCQ4839984.1"/>
    </source>
</evidence>
<dbReference type="RefSeq" id="WP_066861419.1">
    <property type="nucleotide sequence ID" value="NZ_CABKVV010000011.1"/>
</dbReference>
<dbReference type="GeneID" id="90531519"/>
<name>A0ABT1RZ63_9FIRM</name>
<keyword evidence="2" id="KW-1133">Transmembrane helix</keyword>
<gene>
    <name evidence="3" type="ORF">NE695_08655</name>
</gene>
<feature type="compositionally biased region" description="Basic and acidic residues" evidence="1">
    <location>
        <begin position="247"/>
        <end position="273"/>
    </location>
</feature>
<protein>
    <recommendedName>
        <fullName evidence="5">Cxxc_20_cxxc protein</fullName>
    </recommendedName>
</protein>
<evidence type="ECO:0000256" key="1">
    <source>
        <dbReference type="SAM" id="MobiDB-lite"/>
    </source>
</evidence>
<feature type="compositionally biased region" description="Basic and acidic residues" evidence="1">
    <location>
        <begin position="172"/>
        <end position="183"/>
    </location>
</feature>
<feature type="transmembrane region" description="Helical" evidence="2">
    <location>
        <begin position="41"/>
        <end position="64"/>
    </location>
</feature>
<keyword evidence="2" id="KW-0472">Membrane</keyword>
<dbReference type="Proteomes" id="UP001524473">
    <property type="component" value="Unassembled WGS sequence"/>
</dbReference>
<keyword evidence="2" id="KW-0812">Transmembrane</keyword>
<dbReference type="EMBL" id="JANFZH010000017">
    <property type="protein sequence ID" value="MCQ4839984.1"/>
    <property type="molecule type" value="Genomic_DNA"/>
</dbReference>
<proteinExistence type="predicted"/>